<accession>A0A2H0B7Y0</accession>
<comment type="caution">
    <text evidence="2">The sequence shown here is derived from an EMBL/GenBank/DDBJ whole genome shotgun (WGS) entry which is preliminary data.</text>
</comment>
<evidence type="ECO:0000313" key="2">
    <source>
        <dbReference type="EMBL" id="PIP53028.1"/>
    </source>
</evidence>
<evidence type="ECO:0000313" key="3">
    <source>
        <dbReference type="Proteomes" id="UP000229459"/>
    </source>
</evidence>
<keyword evidence="1" id="KW-0472">Membrane</keyword>
<feature type="transmembrane region" description="Helical" evidence="1">
    <location>
        <begin position="12"/>
        <end position="36"/>
    </location>
</feature>
<dbReference type="EMBL" id="PCSR01000080">
    <property type="protein sequence ID" value="PIP53028.1"/>
    <property type="molecule type" value="Genomic_DNA"/>
</dbReference>
<sequence>MKKSKISEIVVYILLYGITTIFLPFIFFIILAIVLFPLVIVQNLIPSSMNYTADLLFQLLRVLLAVGIFIIYFVFSNKIIKQQGGPRILLFTVVFLLSAVINFFFSYFICAISVLKPCDPNQYFTISGFFEIFDFYLIVLVSFICSNIYFYRISKDSSF</sequence>
<gene>
    <name evidence="2" type="ORF">COX08_03255</name>
</gene>
<reference evidence="2 3" key="1">
    <citation type="submission" date="2017-09" db="EMBL/GenBank/DDBJ databases">
        <title>Depth-based differentiation of microbial function through sediment-hosted aquifers and enrichment of novel symbionts in the deep terrestrial subsurface.</title>
        <authorList>
            <person name="Probst A.J."/>
            <person name="Ladd B."/>
            <person name="Jarett J.K."/>
            <person name="Geller-Mcgrath D.E."/>
            <person name="Sieber C.M."/>
            <person name="Emerson J.B."/>
            <person name="Anantharaman K."/>
            <person name="Thomas B.C."/>
            <person name="Malmstrom R."/>
            <person name="Stieglmeier M."/>
            <person name="Klingl A."/>
            <person name="Woyke T."/>
            <person name="Ryan C.M."/>
            <person name="Banfield J.F."/>
        </authorList>
    </citation>
    <scope>NUCLEOTIDE SEQUENCE [LARGE SCALE GENOMIC DNA]</scope>
    <source>
        <strain evidence="2">CG23_combo_of_CG06-09_8_20_14_all_34_8</strain>
    </source>
</reference>
<dbReference type="Proteomes" id="UP000229459">
    <property type="component" value="Unassembled WGS sequence"/>
</dbReference>
<keyword evidence="1" id="KW-1133">Transmembrane helix</keyword>
<feature type="transmembrane region" description="Helical" evidence="1">
    <location>
        <begin position="135"/>
        <end position="153"/>
    </location>
</feature>
<evidence type="ECO:0000256" key="1">
    <source>
        <dbReference type="SAM" id="Phobius"/>
    </source>
</evidence>
<dbReference type="AlphaFoldDB" id="A0A2H0B7Y0"/>
<proteinExistence type="predicted"/>
<feature type="transmembrane region" description="Helical" evidence="1">
    <location>
        <begin position="56"/>
        <end position="76"/>
    </location>
</feature>
<protein>
    <submittedName>
        <fullName evidence="2">Uncharacterized protein</fullName>
    </submittedName>
</protein>
<keyword evidence="1" id="KW-0812">Transmembrane</keyword>
<organism evidence="2 3">
    <name type="scientific">Candidatus Beckwithbacteria bacterium CG23_combo_of_CG06-09_8_20_14_all_34_8</name>
    <dbReference type="NCBI Taxonomy" id="1974497"/>
    <lineage>
        <taxon>Bacteria</taxon>
        <taxon>Candidatus Beckwithiibacteriota</taxon>
    </lineage>
</organism>
<feature type="transmembrane region" description="Helical" evidence="1">
    <location>
        <begin position="88"/>
        <end position="115"/>
    </location>
</feature>
<name>A0A2H0B7Y0_9BACT</name>